<feature type="binding site" evidence="4">
    <location>
        <position position="187"/>
    </location>
    <ligand>
        <name>substrate</name>
    </ligand>
</feature>
<comment type="function">
    <text evidence="4">Catalyzes the interconversion between ADP-D-glycero-beta-D-manno-heptose and ADP-L-glycero-beta-D-manno-heptose via an epimerization at carbon 6 of the heptose.</text>
</comment>
<feature type="domain" description="NAD-dependent epimerase/dehydratase" evidence="5">
    <location>
        <begin position="2"/>
        <end position="243"/>
    </location>
</feature>
<comment type="cofactor">
    <cofactor evidence="4">
        <name>NADP(+)</name>
        <dbReference type="ChEBI" id="CHEBI:58349"/>
    </cofactor>
    <text evidence="4">Binds 1 NADP(+) per subunit.</text>
</comment>
<dbReference type="GO" id="GO:0005975">
    <property type="term" value="P:carbohydrate metabolic process"/>
    <property type="evidence" value="ECO:0007669"/>
    <property type="project" value="UniProtKB-UniRule"/>
</dbReference>
<dbReference type="InterPro" id="IPR001509">
    <property type="entry name" value="Epimerase_deHydtase"/>
</dbReference>
<feature type="active site" description="Proton acceptor" evidence="4">
    <location>
        <position position="141"/>
    </location>
</feature>
<protein>
    <recommendedName>
        <fullName evidence="4">ADP-L-glycero-D-manno-heptose-6-epimerase</fullName>
        <ecNumber evidence="4">5.1.3.20</ecNumber>
    </recommendedName>
    <alternativeName>
        <fullName evidence="4">ADP-L-glycero-beta-D-manno-heptose-6-epimerase</fullName>
        <shortName evidence="4">ADP-glyceromanno-heptose 6-epimerase</shortName>
        <shortName evidence="4">ADP-hep 6-epimerase</shortName>
        <shortName evidence="4">AGME</shortName>
    </alternativeName>
</protein>
<dbReference type="Pfam" id="PF01370">
    <property type="entry name" value="Epimerase"/>
    <property type="match status" value="1"/>
</dbReference>
<evidence type="ECO:0000313" key="7">
    <source>
        <dbReference type="Proteomes" id="UP000198510"/>
    </source>
</evidence>
<keyword evidence="3 4" id="KW-0119">Carbohydrate metabolism</keyword>
<comment type="pathway">
    <text evidence="4">Nucleotide-sugar biosynthesis; ADP-L-glycero-beta-D-manno-heptose biosynthesis; ADP-L-glycero-beta-D-manno-heptose from D-glycero-beta-D-manno-heptose 7-phosphate: step 4/4.</text>
</comment>
<dbReference type="EMBL" id="FNFO01000004">
    <property type="protein sequence ID" value="SDL05062.1"/>
    <property type="molecule type" value="Genomic_DNA"/>
</dbReference>
<dbReference type="CDD" id="cd05248">
    <property type="entry name" value="ADP_GME_SDR_e"/>
    <property type="match status" value="1"/>
</dbReference>
<feature type="binding site" evidence="4">
    <location>
        <position position="53"/>
    </location>
    <ligand>
        <name>NADP(+)</name>
        <dbReference type="ChEBI" id="CHEBI:58349"/>
    </ligand>
</feature>
<feature type="binding site" evidence="4">
    <location>
        <position position="170"/>
    </location>
    <ligand>
        <name>NADP(+)</name>
        <dbReference type="ChEBI" id="CHEBI:58349"/>
    </ligand>
</feature>
<dbReference type="PANTHER" id="PTHR43103">
    <property type="entry name" value="NUCLEOSIDE-DIPHOSPHATE-SUGAR EPIMERASE"/>
    <property type="match status" value="1"/>
</dbReference>
<feature type="binding site" evidence="4">
    <location>
        <position position="280"/>
    </location>
    <ligand>
        <name>substrate</name>
    </ligand>
</feature>
<feature type="binding site" evidence="4">
    <location>
        <position position="145"/>
    </location>
    <ligand>
        <name>NADP(+)</name>
        <dbReference type="ChEBI" id="CHEBI:58349"/>
    </ligand>
</feature>
<gene>
    <name evidence="4" type="primary">hldD</name>
    <name evidence="6" type="ORF">SAMN05421823_104240</name>
</gene>
<comment type="similarity">
    <text evidence="4">Belongs to the NAD(P)-dependent epimerase/dehydratase family. HldD subfamily.</text>
</comment>
<dbReference type="GO" id="GO:0050661">
    <property type="term" value="F:NADP binding"/>
    <property type="evidence" value="ECO:0007669"/>
    <property type="project" value="InterPro"/>
</dbReference>
<evidence type="ECO:0000313" key="6">
    <source>
        <dbReference type="EMBL" id="SDL05062.1"/>
    </source>
</evidence>
<feature type="binding site" evidence="4">
    <location>
        <position position="180"/>
    </location>
    <ligand>
        <name>substrate</name>
    </ligand>
</feature>
<feature type="binding site" evidence="4">
    <location>
        <position position="215"/>
    </location>
    <ligand>
        <name>substrate</name>
    </ligand>
</feature>
<feature type="active site" description="Proton acceptor" evidence="4">
    <location>
        <position position="178"/>
    </location>
</feature>
<keyword evidence="7" id="KW-1185">Reference proteome</keyword>
<dbReference type="InterPro" id="IPR011912">
    <property type="entry name" value="Heptose_epim"/>
</dbReference>
<feature type="binding site" evidence="4">
    <location>
        <begin position="31"/>
        <end position="32"/>
    </location>
    <ligand>
        <name>NADP(+)</name>
        <dbReference type="ChEBI" id="CHEBI:58349"/>
    </ligand>
</feature>
<keyword evidence="1 4" id="KW-0521">NADP</keyword>
<evidence type="ECO:0000256" key="2">
    <source>
        <dbReference type="ARBA" id="ARBA00023235"/>
    </source>
</evidence>
<dbReference type="OrthoDB" id="8967463at2"/>
<dbReference type="STRING" id="1075417.SAMN05421823_104240"/>
<dbReference type="Gene3D" id="3.40.50.720">
    <property type="entry name" value="NAD(P)-binding Rossmann-like Domain"/>
    <property type="match status" value="1"/>
</dbReference>
<feature type="binding site" evidence="4">
    <location>
        <position position="38"/>
    </location>
    <ligand>
        <name>NADP(+)</name>
        <dbReference type="ChEBI" id="CHEBI:58349"/>
    </ligand>
</feature>
<dbReference type="RefSeq" id="WP_089682181.1">
    <property type="nucleotide sequence ID" value="NZ_FNFO01000004.1"/>
</dbReference>
<dbReference type="Gene3D" id="3.90.25.10">
    <property type="entry name" value="UDP-galactose 4-epimerase, domain 1"/>
    <property type="match status" value="1"/>
</dbReference>
<feature type="binding site" evidence="4">
    <location>
        <begin position="73"/>
        <end position="77"/>
    </location>
    <ligand>
        <name>NADP(+)</name>
        <dbReference type="ChEBI" id="CHEBI:58349"/>
    </ligand>
</feature>
<feature type="binding site" evidence="4">
    <location>
        <begin position="201"/>
        <end position="204"/>
    </location>
    <ligand>
        <name>substrate</name>
    </ligand>
</feature>
<accession>A0A1G9GWU6</accession>
<dbReference type="SUPFAM" id="SSF51735">
    <property type="entry name" value="NAD(P)-binding Rossmann-fold domains"/>
    <property type="match status" value="1"/>
</dbReference>
<dbReference type="PANTHER" id="PTHR43103:SF3">
    <property type="entry name" value="ADP-L-GLYCERO-D-MANNO-HEPTOSE-6-EPIMERASE"/>
    <property type="match status" value="1"/>
</dbReference>
<name>A0A1G9GWU6_9BACT</name>
<dbReference type="AlphaFoldDB" id="A0A1G9GWU6"/>
<proteinExistence type="inferred from homology"/>
<keyword evidence="2 4" id="KW-0413">Isomerase</keyword>
<sequence length="321" mass="37078">MIVVTGAAGFIGSCLISRLNAANFRDIVAVDDFSHPDKAPNLEGKAIKERVHRDAFHEWLAKHHEATEFIFHIGARTDTTEFDRAIFDRLNVAYSQELWQACCRYQIPLVYASSAATYGLGELGYRDDESLIPQLSPLNPYGDSKNEFDIWALNQPEKPFFWAGLKFFNVYGPNEYHKGRMASVIFHAFRQIKATGKMKLFRSHHPDYRDGEQMRDFIYVKDVVDVCYFLMHHRKNSGIYNLGTGQARTFLDLTRATFHAMNVQEQIEFVDTPADIRDKYQYFTEATMDKLRSIGYDRPFHSLEAGVTDYVQQYLQPGAYY</sequence>
<reference evidence="6 7" key="1">
    <citation type="submission" date="2016-10" db="EMBL/GenBank/DDBJ databases">
        <authorList>
            <person name="de Groot N.N."/>
        </authorList>
    </citation>
    <scope>NUCLEOTIDE SEQUENCE [LARGE SCALE GENOMIC DNA]</scope>
    <source>
        <strain evidence="6 7">DSM 25186</strain>
    </source>
</reference>
<evidence type="ECO:0000256" key="3">
    <source>
        <dbReference type="ARBA" id="ARBA00023277"/>
    </source>
</evidence>
<feature type="binding site" evidence="4">
    <location>
        <position position="169"/>
    </location>
    <ligand>
        <name>substrate</name>
    </ligand>
</feature>
<dbReference type="EC" id="5.1.3.20" evidence="4"/>
<comment type="domain">
    <text evidence="4">Contains a large N-terminal NADP-binding domain, and a smaller C-terminal substrate-binding domain.</text>
</comment>
<evidence type="ECO:0000259" key="5">
    <source>
        <dbReference type="Pfam" id="PF01370"/>
    </source>
</evidence>
<dbReference type="InterPro" id="IPR036291">
    <property type="entry name" value="NAD(P)-bd_dom_sf"/>
</dbReference>
<organism evidence="6 7">
    <name type="scientific">Catalinimonas alkaloidigena</name>
    <dbReference type="NCBI Taxonomy" id="1075417"/>
    <lineage>
        <taxon>Bacteria</taxon>
        <taxon>Pseudomonadati</taxon>
        <taxon>Bacteroidota</taxon>
        <taxon>Cytophagia</taxon>
        <taxon>Cytophagales</taxon>
        <taxon>Catalimonadaceae</taxon>
        <taxon>Catalinimonas</taxon>
    </lineage>
</organism>
<evidence type="ECO:0000256" key="4">
    <source>
        <dbReference type="HAMAP-Rule" id="MF_01601"/>
    </source>
</evidence>
<dbReference type="UniPathway" id="UPA00356">
    <property type="reaction ID" value="UER00440"/>
</dbReference>
<feature type="binding site" evidence="4">
    <location>
        <position position="178"/>
    </location>
    <ligand>
        <name>NADP(+)</name>
        <dbReference type="ChEBI" id="CHEBI:58349"/>
    </ligand>
</feature>
<dbReference type="Proteomes" id="UP000198510">
    <property type="component" value="Unassembled WGS sequence"/>
</dbReference>
<comment type="caution">
    <text evidence="4">Lacks conserved residue(s) required for the propagation of feature annotation.</text>
</comment>
<comment type="subunit">
    <text evidence="4">Homopentamer.</text>
</comment>
<evidence type="ECO:0000256" key="1">
    <source>
        <dbReference type="ARBA" id="ARBA00022857"/>
    </source>
</evidence>
<dbReference type="HAMAP" id="MF_01601">
    <property type="entry name" value="Heptose_epimerase"/>
    <property type="match status" value="1"/>
</dbReference>
<dbReference type="GO" id="GO:0008712">
    <property type="term" value="F:ADP-glyceromanno-heptose 6-epimerase activity"/>
    <property type="evidence" value="ECO:0007669"/>
    <property type="project" value="UniProtKB-UniRule"/>
</dbReference>
<dbReference type="NCBIfam" id="TIGR02197">
    <property type="entry name" value="heptose_epim"/>
    <property type="match status" value="1"/>
</dbReference>
<dbReference type="GO" id="GO:0097171">
    <property type="term" value="P:ADP-L-glycero-beta-D-manno-heptose biosynthetic process"/>
    <property type="evidence" value="ECO:0007669"/>
    <property type="project" value="UniProtKB-UniPathway"/>
</dbReference>
<comment type="catalytic activity">
    <reaction evidence="4">
        <text>ADP-D-glycero-beta-D-manno-heptose = ADP-L-glycero-beta-D-manno-heptose</text>
        <dbReference type="Rhea" id="RHEA:17577"/>
        <dbReference type="ChEBI" id="CHEBI:59967"/>
        <dbReference type="ChEBI" id="CHEBI:61506"/>
        <dbReference type="EC" id="5.1.3.20"/>
    </reaction>
</comment>
<feature type="binding site" evidence="4">
    <location>
        <begin position="10"/>
        <end position="11"/>
    </location>
    <ligand>
        <name>NADP(+)</name>
        <dbReference type="ChEBI" id="CHEBI:58349"/>
    </ligand>
</feature>